<name>C9LVN0_SELS3</name>
<comment type="function">
    <text evidence="1 6">Removes the N-terminal methionine from nascent proteins. The N-terminal methionine is often cleaved when the second residue in the primary sequence is small and uncharged (Met-Ala-, Cys, Gly, Pro, Ser, Thr, or Val). Requires deformylation of the N(alpha)-formylated initiator methionine before it can be hydrolyzed.</text>
</comment>
<dbReference type="InterPro" id="IPR001714">
    <property type="entry name" value="Pept_M24_MAP"/>
</dbReference>
<feature type="domain" description="Peptidase M24" evidence="8">
    <location>
        <begin position="64"/>
        <end position="295"/>
    </location>
</feature>
<feature type="binding site" evidence="6">
    <location>
        <position position="130"/>
    </location>
    <ligand>
        <name>substrate</name>
    </ligand>
</feature>
<dbReference type="AlphaFoldDB" id="C9LVN0"/>
<feature type="binding site" evidence="6">
    <location>
        <position position="256"/>
    </location>
    <ligand>
        <name>a divalent metal cation</name>
        <dbReference type="ChEBI" id="CHEBI:60240"/>
        <label>2</label>
        <note>catalytic</note>
    </ligand>
</feature>
<evidence type="ECO:0000256" key="2">
    <source>
        <dbReference type="ARBA" id="ARBA00022438"/>
    </source>
</evidence>
<feature type="binding site" evidence="6">
    <location>
        <position position="159"/>
    </location>
    <ligand>
        <name>a divalent metal cation</name>
        <dbReference type="ChEBI" id="CHEBI:60240"/>
        <label>2</label>
        <note>catalytic</note>
    </ligand>
</feature>
<dbReference type="Gene3D" id="3.90.230.10">
    <property type="entry name" value="Creatinase/methionine aminopeptidase superfamily"/>
    <property type="match status" value="1"/>
</dbReference>
<dbReference type="EC" id="3.4.11.18" evidence="6 7"/>
<keyword evidence="5 6" id="KW-0378">Hydrolase</keyword>
<dbReference type="STRING" id="546271.Selsp_0803"/>
<comment type="subunit">
    <text evidence="6">Monomer.</text>
</comment>
<evidence type="ECO:0000256" key="5">
    <source>
        <dbReference type="ARBA" id="ARBA00022801"/>
    </source>
</evidence>
<evidence type="ECO:0000256" key="7">
    <source>
        <dbReference type="RuleBase" id="RU003653"/>
    </source>
</evidence>
<dbReference type="InterPro" id="IPR036005">
    <property type="entry name" value="Creatinase/aminopeptidase-like"/>
</dbReference>
<dbReference type="CDD" id="cd01086">
    <property type="entry name" value="MetAP1"/>
    <property type="match status" value="1"/>
</dbReference>
<sequence length="303" mass="33013">MTLCVMRARSNEMTRNDLCWCGSGKKYKKCHMDFDERIRSMKFDIYRGQVRPPHSIIKNAADIEGIRKSGVVNDGALDLMGEMVQPGIDTATLDKAAHDYIIDHGGIPACLNFEGFPKSVCISINDVVCHGIPSKKTILKEGDIVNVDITTILDGYYADASRMYIVGGRTTPEAARLVEVAKECMNLGIEAARPWHFLGDIGAACDAHARANGCSVVTQLGGHGVGKDFHEEPFVPHVGEVDTGMLLVPGMVLTVEPMINAGKYKVTVDKKDGWTVRTKDGSLSAQWEKTILITETGTEVLSS</sequence>
<dbReference type="PANTHER" id="PTHR43330">
    <property type="entry name" value="METHIONINE AMINOPEPTIDASE"/>
    <property type="match status" value="1"/>
</dbReference>
<evidence type="ECO:0000256" key="1">
    <source>
        <dbReference type="ARBA" id="ARBA00002521"/>
    </source>
</evidence>
<dbReference type="GO" id="GO:0046872">
    <property type="term" value="F:metal ion binding"/>
    <property type="evidence" value="ECO:0007669"/>
    <property type="project" value="UniProtKB-UniRule"/>
</dbReference>
<dbReference type="Pfam" id="PF02810">
    <property type="entry name" value="SEC-C"/>
    <property type="match status" value="1"/>
</dbReference>
<dbReference type="PRINTS" id="PR00599">
    <property type="entry name" value="MAPEPTIDASE"/>
</dbReference>
<dbReference type="NCBIfam" id="TIGR00500">
    <property type="entry name" value="met_pdase_I"/>
    <property type="match status" value="1"/>
</dbReference>
<dbReference type="NCBIfam" id="NF008970">
    <property type="entry name" value="PRK12318.1"/>
    <property type="match status" value="1"/>
</dbReference>
<feature type="binding site" evidence="6">
    <location>
        <position position="288"/>
    </location>
    <ligand>
        <name>a divalent metal cation</name>
        <dbReference type="ChEBI" id="CHEBI:60240"/>
        <label>2</label>
        <note>catalytic</note>
    </ligand>
</feature>
<comment type="similarity">
    <text evidence="6">Belongs to the peptidase M24A family. Methionine aminopeptidase type 1 subfamily.</text>
</comment>
<dbReference type="EMBL" id="ACKP02000029">
    <property type="protein sequence ID" value="EEX77055.1"/>
    <property type="molecule type" value="Genomic_DNA"/>
</dbReference>
<comment type="catalytic activity">
    <reaction evidence="6 7">
        <text>Release of N-terminal amino acids, preferentially methionine, from peptides and arylamides.</text>
        <dbReference type="EC" id="3.4.11.18"/>
    </reaction>
</comment>
<dbReference type="HAMAP" id="MF_01974">
    <property type="entry name" value="MetAP_1"/>
    <property type="match status" value="1"/>
</dbReference>
<dbReference type="PANTHER" id="PTHR43330:SF8">
    <property type="entry name" value="METHIONINE AMINOPEPTIDASE 1D, MITOCHONDRIAL"/>
    <property type="match status" value="1"/>
</dbReference>
<protein>
    <recommendedName>
        <fullName evidence="6 7">Methionine aminopeptidase</fullName>
        <shortName evidence="6">MAP</shortName>
        <shortName evidence="6">MetAP</shortName>
        <ecNumber evidence="6 7">3.4.11.18</ecNumber>
    </recommendedName>
    <alternativeName>
        <fullName evidence="6">Peptidase M</fullName>
    </alternativeName>
</protein>
<comment type="cofactor">
    <cofactor evidence="6">
        <name>Co(2+)</name>
        <dbReference type="ChEBI" id="CHEBI:48828"/>
    </cofactor>
    <cofactor evidence="6">
        <name>Zn(2+)</name>
        <dbReference type="ChEBI" id="CHEBI:29105"/>
    </cofactor>
    <cofactor evidence="6">
        <name>Mn(2+)</name>
        <dbReference type="ChEBI" id="CHEBI:29035"/>
    </cofactor>
    <cofactor evidence="6">
        <name>Fe(2+)</name>
        <dbReference type="ChEBI" id="CHEBI:29033"/>
    </cofactor>
    <text evidence="6">Binds 2 divalent metal cations per subunit. Has a high-affinity and a low affinity metal-binding site. The true nature of the physiological cofactor is under debate. The enzyme is active with cobalt, zinc, manganese or divalent iron ions. Most likely, methionine aminopeptidases function as mononuclear Fe(2+)-metalloproteases under physiological conditions, and the catalytically relevant metal-binding site has been assigned to the histidine-containing high-affinity site.</text>
</comment>
<dbReference type="GO" id="GO:0070006">
    <property type="term" value="F:metalloaminopeptidase activity"/>
    <property type="evidence" value="ECO:0007669"/>
    <property type="project" value="UniProtKB-UniRule"/>
</dbReference>
<dbReference type="GO" id="GO:0006508">
    <property type="term" value="P:proteolysis"/>
    <property type="evidence" value="ECO:0007669"/>
    <property type="project" value="UniProtKB-KW"/>
</dbReference>
<evidence type="ECO:0000313" key="10">
    <source>
        <dbReference type="Proteomes" id="UP000003505"/>
    </source>
</evidence>
<organism evidence="9 10">
    <name type="scientific">Selenomonas sputigena (strain ATCC 35185 / DSM 20758 / CCUG 44933 / VPI D19B-28)</name>
    <dbReference type="NCBI Taxonomy" id="546271"/>
    <lineage>
        <taxon>Bacteria</taxon>
        <taxon>Bacillati</taxon>
        <taxon>Bacillota</taxon>
        <taxon>Negativicutes</taxon>
        <taxon>Selenomonadales</taxon>
        <taxon>Selenomonadaceae</taxon>
        <taxon>Selenomonas</taxon>
    </lineage>
</organism>
<dbReference type="SUPFAM" id="SSF55920">
    <property type="entry name" value="Creatinase/aminopeptidase"/>
    <property type="match status" value="1"/>
</dbReference>
<evidence type="ECO:0000256" key="3">
    <source>
        <dbReference type="ARBA" id="ARBA00022670"/>
    </source>
</evidence>
<dbReference type="eggNOG" id="COG0024">
    <property type="taxonomic scope" value="Bacteria"/>
</dbReference>
<dbReference type="Proteomes" id="UP000003505">
    <property type="component" value="Unassembled WGS sequence"/>
</dbReference>
<dbReference type="Pfam" id="PF00557">
    <property type="entry name" value="Peptidase_M24"/>
    <property type="match status" value="1"/>
</dbReference>
<dbReference type="Gene3D" id="3.10.450.50">
    <property type="match status" value="1"/>
</dbReference>
<keyword evidence="2 6" id="KW-0031">Aminopeptidase</keyword>
<dbReference type="InterPro" id="IPR000994">
    <property type="entry name" value="Pept_M24"/>
</dbReference>
<evidence type="ECO:0000256" key="4">
    <source>
        <dbReference type="ARBA" id="ARBA00022723"/>
    </source>
</evidence>
<evidence type="ECO:0000313" key="9">
    <source>
        <dbReference type="EMBL" id="EEX77055.1"/>
    </source>
</evidence>
<feature type="binding site" evidence="6">
    <location>
        <position position="159"/>
    </location>
    <ligand>
        <name>a divalent metal cation</name>
        <dbReference type="ChEBI" id="CHEBI:60240"/>
        <label>1</label>
    </ligand>
</feature>
<proteinExistence type="inferred from homology"/>
<comment type="caution">
    <text evidence="9">The sequence shown here is derived from an EMBL/GenBank/DDBJ whole genome shotgun (WGS) entry which is preliminary data.</text>
</comment>
<feature type="binding site" evidence="6">
    <location>
        <position position="288"/>
    </location>
    <ligand>
        <name>a divalent metal cation</name>
        <dbReference type="ChEBI" id="CHEBI:60240"/>
        <label>1</label>
    </ligand>
</feature>
<evidence type="ECO:0000259" key="8">
    <source>
        <dbReference type="Pfam" id="PF00557"/>
    </source>
</evidence>
<accession>C9LVN0</accession>
<feature type="binding site" evidence="6">
    <location>
        <position position="148"/>
    </location>
    <ligand>
        <name>a divalent metal cation</name>
        <dbReference type="ChEBI" id="CHEBI:60240"/>
        <label>1</label>
    </ligand>
</feature>
<dbReference type="GO" id="GO:0004239">
    <property type="term" value="F:initiator methionyl aminopeptidase activity"/>
    <property type="evidence" value="ECO:0007669"/>
    <property type="project" value="UniProtKB-UniRule"/>
</dbReference>
<dbReference type="SUPFAM" id="SSF103642">
    <property type="entry name" value="Sec-C motif"/>
    <property type="match status" value="1"/>
</dbReference>
<dbReference type="InterPro" id="IPR002467">
    <property type="entry name" value="Pept_M24A_MAP1"/>
</dbReference>
<dbReference type="InterPro" id="IPR004027">
    <property type="entry name" value="SEC_C_motif"/>
</dbReference>
<keyword evidence="3 6" id="KW-0645">Protease</keyword>
<feature type="binding site" evidence="6">
    <location>
        <position position="230"/>
    </location>
    <ligand>
        <name>substrate</name>
    </ligand>
</feature>
<keyword evidence="4 6" id="KW-0479">Metal-binding</keyword>
<feature type="binding site" evidence="6">
    <location>
        <position position="223"/>
    </location>
    <ligand>
        <name>a divalent metal cation</name>
        <dbReference type="ChEBI" id="CHEBI:60240"/>
        <label>2</label>
        <note>catalytic</note>
    </ligand>
</feature>
<evidence type="ECO:0000256" key="6">
    <source>
        <dbReference type="HAMAP-Rule" id="MF_01974"/>
    </source>
</evidence>
<gene>
    <name evidence="6 9" type="primary">map</name>
    <name evidence="9" type="ORF">SELSPUOL_01522</name>
</gene>
<reference evidence="9 10" key="1">
    <citation type="submission" date="2009-09" db="EMBL/GenBank/DDBJ databases">
        <authorList>
            <person name="Weinstock G."/>
            <person name="Sodergren E."/>
            <person name="Clifton S."/>
            <person name="Fulton L."/>
            <person name="Fulton B."/>
            <person name="Courtney L."/>
            <person name="Fronick C."/>
            <person name="Harrison M."/>
            <person name="Strong C."/>
            <person name="Farmer C."/>
            <person name="Delahaunty K."/>
            <person name="Markovic C."/>
            <person name="Hall O."/>
            <person name="Minx P."/>
            <person name="Tomlinson C."/>
            <person name="Mitreva M."/>
            <person name="Nelson J."/>
            <person name="Hou S."/>
            <person name="Wollam A."/>
            <person name="Pepin K.H."/>
            <person name="Johnson M."/>
            <person name="Bhonagiri V."/>
            <person name="Nash W.E."/>
            <person name="Warren W."/>
            <person name="Chinwalla A."/>
            <person name="Mardis E.R."/>
            <person name="Wilson R.K."/>
        </authorList>
    </citation>
    <scope>NUCLEOTIDE SEQUENCE [LARGE SCALE GENOMIC DNA]</scope>
    <source>
        <strain evidence="10">ATCC 35185 / DSM 20758 / VPI D19B-28</strain>
    </source>
</reference>